<accession>A0A1B3PE79</accession>
<sequence length="242" mass="28599">MSITMKTYVINLKESVERREHMTQVLSSINFEFFDAENIKKDPNHFIYTLYDAQKTRKYKGYQLTVPELGCWASHIALWRHCVKIQEPILILEDNIELLGHLHEQLENIEKLTEQYGLVKLGNIFERKHVDIAKIDGKYKLIANLKGACGTSAYAITPTTAERYLKQIDGFFEPVDDFMDNEWRTNQTIYSYFPPLVSRSNTASTIGKRKVKSNISWINKIYIEWYRVFKQWKQKEYNQRAK</sequence>
<organism evidence="2">
    <name type="scientific">Vibrio parahaemolyticus</name>
    <dbReference type="NCBI Taxonomy" id="670"/>
    <lineage>
        <taxon>Bacteria</taxon>
        <taxon>Pseudomonadati</taxon>
        <taxon>Pseudomonadota</taxon>
        <taxon>Gammaproteobacteria</taxon>
        <taxon>Vibrionales</taxon>
        <taxon>Vibrionaceae</taxon>
        <taxon>Vibrio</taxon>
    </lineage>
</organism>
<dbReference type="InterPro" id="IPR002654">
    <property type="entry name" value="Glyco_trans_25"/>
</dbReference>
<dbReference type="CDD" id="cd06532">
    <property type="entry name" value="Glyco_transf_25"/>
    <property type="match status" value="1"/>
</dbReference>
<dbReference type="AlphaFoldDB" id="A0A1B3PE79"/>
<dbReference type="Pfam" id="PF01755">
    <property type="entry name" value="Glyco_transf_25"/>
    <property type="match status" value="1"/>
</dbReference>
<evidence type="ECO:0000313" key="2">
    <source>
        <dbReference type="EMBL" id="AOG18155.1"/>
    </source>
</evidence>
<protein>
    <submittedName>
        <fullName evidence="2">WvaH</fullName>
    </submittedName>
</protein>
<feature type="domain" description="Glycosyl transferase family 25" evidence="1">
    <location>
        <begin position="6"/>
        <end position="179"/>
    </location>
</feature>
<reference evidence="2" key="1">
    <citation type="submission" date="2015-08" db="EMBL/GenBank/DDBJ databases">
        <title>Discovery and development of a PCR assay for identification of three novel provisional O serotypes of Vibrio parahaemolyticus.</title>
        <authorList>
            <person name="Guo X."/>
            <person name="Chen L."/>
            <person name="Chen H."/>
            <person name="Chen M."/>
            <person name="Liu B."/>
        </authorList>
    </citation>
    <scope>NUCLEOTIDE SEQUENCE</scope>
    <source>
        <strain evidence="2">G3501</strain>
    </source>
</reference>
<evidence type="ECO:0000259" key="1">
    <source>
        <dbReference type="Pfam" id="PF01755"/>
    </source>
</evidence>
<gene>
    <name evidence="2" type="primary">wvaH</name>
</gene>
<proteinExistence type="predicted"/>
<name>A0A1B3PE79_VIBPH</name>
<dbReference type="EMBL" id="KT459786">
    <property type="protein sequence ID" value="AOG18155.1"/>
    <property type="molecule type" value="Genomic_DNA"/>
</dbReference>